<name>A0A9E6UN01_9HYPH</name>
<proteinExistence type="predicted"/>
<dbReference type="KEGG" id="cmet:K6K41_05970"/>
<gene>
    <name evidence="1" type="ORF">K6K41_05970</name>
</gene>
<dbReference type="SUPFAM" id="SSF53756">
    <property type="entry name" value="UDP-Glycosyltransferase/glycogen phosphorylase"/>
    <property type="match status" value="1"/>
</dbReference>
<evidence type="ECO:0000313" key="1">
    <source>
        <dbReference type="EMBL" id="QZO02282.1"/>
    </source>
</evidence>
<dbReference type="RefSeq" id="WP_261405660.1">
    <property type="nucleotide sequence ID" value="NZ_CP081869.1"/>
</dbReference>
<accession>A0A9E6UN01</accession>
<reference evidence="1" key="1">
    <citation type="submission" date="2021-08" db="EMBL/GenBank/DDBJ databases">
        <authorList>
            <person name="Zhang H."/>
            <person name="Xu M."/>
            <person name="Yu Z."/>
            <person name="Yang L."/>
            <person name="Cai Y."/>
        </authorList>
    </citation>
    <scope>NUCLEOTIDE SEQUENCE</scope>
    <source>
        <strain evidence="1">CHL1</strain>
    </source>
</reference>
<dbReference type="AlphaFoldDB" id="A0A9E6UN01"/>
<keyword evidence="2" id="KW-1185">Reference proteome</keyword>
<organism evidence="1 2">
    <name type="scientific">Chenggangzhangella methanolivorans</name>
    <dbReference type="NCBI Taxonomy" id="1437009"/>
    <lineage>
        <taxon>Bacteria</taxon>
        <taxon>Pseudomonadati</taxon>
        <taxon>Pseudomonadota</taxon>
        <taxon>Alphaproteobacteria</taxon>
        <taxon>Hyphomicrobiales</taxon>
        <taxon>Methylopilaceae</taxon>
        <taxon>Chenggangzhangella</taxon>
    </lineage>
</organism>
<dbReference type="Gene3D" id="3.40.50.2000">
    <property type="entry name" value="Glycogen Phosphorylase B"/>
    <property type="match status" value="1"/>
</dbReference>
<dbReference type="EMBL" id="CP081869">
    <property type="protein sequence ID" value="QZO02282.1"/>
    <property type="molecule type" value="Genomic_DNA"/>
</dbReference>
<dbReference type="Proteomes" id="UP000825701">
    <property type="component" value="Chromosome"/>
</dbReference>
<protein>
    <submittedName>
        <fullName evidence="1">Glycosyltransferase</fullName>
    </submittedName>
</protein>
<evidence type="ECO:0000313" key="2">
    <source>
        <dbReference type="Proteomes" id="UP000825701"/>
    </source>
</evidence>
<sequence>MSGGPIGYYVHHHGEGHRQRARAIAARAPGRFTLIGTGVEHLSGPFDTVELPDDRPFDRDDFDGADGEIVRPDALHYAPIHHEGVRERTRLVASWIAERRPALMVVDVSVEMAMLARLCATPTVYVRLAGARWDAAHLDAFRGAQALLAPFDPRCETADAPDWVRAKTFYASGLGSYSAASDRTDNVVLVAFGRGGSRTTVQDLDDAARATPDRQWRVMGPIGCPSPAPPNLDVAGWIDHADEEIGAAGVVVGGAGDGVLGAVAACGKAYVCIPEDRPFGEQRAKAEALDAAGAAIVLQRWPQPGEWPEVLRKASAIGTRAIAGFHDRHGVAKAAATILDWADR</sequence>